<dbReference type="AlphaFoldDB" id="A0A371GT30"/>
<keyword evidence="2" id="KW-1185">Reference proteome</keyword>
<accession>A0A371GT30</accession>
<feature type="non-terminal residue" evidence="1">
    <location>
        <position position="1"/>
    </location>
</feature>
<name>A0A371GT30_MUCPR</name>
<protein>
    <submittedName>
        <fullName evidence="1">Uncharacterized protein</fullName>
    </submittedName>
</protein>
<gene>
    <name evidence="1" type="ORF">CR513_23996</name>
</gene>
<organism evidence="1 2">
    <name type="scientific">Mucuna pruriens</name>
    <name type="common">Velvet bean</name>
    <name type="synonym">Dolichos pruriens</name>
    <dbReference type="NCBI Taxonomy" id="157652"/>
    <lineage>
        <taxon>Eukaryota</taxon>
        <taxon>Viridiplantae</taxon>
        <taxon>Streptophyta</taxon>
        <taxon>Embryophyta</taxon>
        <taxon>Tracheophyta</taxon>
        <taxon>Spermatophyta</taxon>
        <taxon>Magnoliopsida</taxon>
        <taxon>eudicotyledons</taxon>
        <taxon>Gunneridae</taxon>
        <taxon>Pentapetalae</taxon>
        <taxon>rosids</taxon>
        <taxon>fabids</taxon>
        <taxon>Fabales</taxon>
        <taxon>Fabaceae</taxon>
        <taxon>Papilionoideae</taxon>
        <taxon>50 kb inversion clade</taxon>
        <taxon>NPAAA clade</taxon>
        <taxon>indigoferoid/millettioid clade</taxon>
        <taxon>Phaseoleae</taxon>
        <taxon>Mucuna</taxon>
    </lineage>
</organism>
<evidence type="ECO:0000313" key="2">
    <source>
        <dbReference type="Proteomes" id="UP000257109"/>
    </source>
</evidence>
<reference evidence="1" key="1">
    <citation type="submission" date="2018-05" db="EMBL/GenBank/DDBJ databases">
        <title>Draft genome of Mucuna pruriens seed.</title>
        <authorList>
            <person name="Nnadi N.E."/>
            <person name="Vos R."/>
            <person name="Hasami M.H."/>
            <person name="Devisetty U.K."/>
            <person name="Aguiy J.C."/>
        </authorList>
    </citation>
    <scope>NUCLEOTIDE SEQUENCE [LARGE SCALE GENOMIC DNA]</scope>
    <source>
        <strain evidence="1">JCA_2017</strain>
    </source>
</reference>
<proteinExistence type="predicted"/>
<dbReference type="OrthoDB" id="1721574at2759"/>
<evidence type="ECO:0000313" key="1">
    <source>
        <dbReference type="EMBL" id="RDX93704.1"/>
    </source>
</evidence>
<dbReference type="EMBL" id="QJKJ01004548">
    <property type="protein sequence ID" value="RDX93704.1"/>
    <property type="molecule type" value="Genomic_DNA"/>
</dbReference>
<dbReference type="Proteomes" id="UP000257109">
    <property type="component" value="Unassembled WGS sequence"/>
</dbReference>
<sequence>MPQEFGGGTTFNVIDLTPFVVGTQGPNLRALCLKQDARDFGFCWKGSKREPNPPPGWSRLLTTRYQLDQSEGVGQDRFNLD</sequence>
<comment type="caution">
    <text evidence="1">The sequence shown here is derived from an EMBL/GenBank/DDBJ whole genome shotgun (WGS) entry which is preliminary data.</text>
</comment>